<proteinExistence type="predicted"/>
<evidence type="ECO:0000259" key="2">
    <source>
        <dbReference type="Pfam" id="PF25607"/>
    </source>
</evidence>
<feature type="domain" description="DUF7939" evidence="2">
    <location>
        <begin position="460"/>
        <end position="540"/>
    </location>
</feature>
<accession>A0A3B0ZP15</accession>
<gene>
    <name evidence="3" type="ORF">MNBD_GAMMA18-2002</name>
</gene>
<feature type="transmembrane region" description="Helical" evidence="1">
    <location>
        <begin position="413"/>
        <end position="435"/>
    </location>
</feature>
<keyword evidence="1" id="KW-0812">Transmembrane</keyword>
<keyword evidence="1" id="KW-1133">Transmembrane helix</keyword>
<dbReference type="EMBL" id="UOFP01000255">
    <property type="protein sequence ID" value="VAW89162.1"/>
    <property type="molecule type" value="Genomic_DNA"/>
</dbReference>
<sequence length="557" mass="62010">MVRPHQLCLLVILLIIALPLQAASLQATVDRNPISENETVQLTLTLRDYDGPINPDLTALEGLFDILGSQQSSQVSIINGRMDSTKQLHITLAPKQTGRLVIPSIDIGTLQSQPITLQVVKSASQQAGQISEIALEVEVDNTSPYRQQQVILTVRLIHAVNLAEGVLPDPEIPGVEIHKLGEDNGYQTVRDGRRLGVIERRYALLPQQSGEITIPRILFRGRAQERGMGSFGGLFSQGRQLQARSRPITLNVKPQPQRNSGIPWLPAKNLTLQVEWSPKQPQFRVGEPITRTLTLQALGLSANQLPELSLTPQEGFKVYPDQPQLKTDTHQQGVIGTRIEKYAIVPTKVGEITLPPINLTWWNSEQNRLSVIKLPAEIIQVLAATAESNPTALPLPAVNNTESAATIIDNSTLWPWQLASALLALAWLITLWLWWRKAPQPAPLDRRQTADSSSTLRISLNDIANTCRHNQPEKTRDALLAWGQTHNPQQPPHSLIELAKQLDQPQAQQALKKLDEILYKEKKNWDGNACWQAIEEALKSTRNEYKKTDSNKLPGLY</sequence>
<dbReference type="Pfam" id="PF25607">
    <property type="entry name" value="DUF7939"/>
    <property type="match status" value="1"/>
</dbReference>
<dbReference type="PANTHER" id="PTHR40940:SF1">
    <property type="entry name" value="PROTEIN BATD"/>
    <property type="match status" value="1"/>
</dbReference>
<dbReference type="AlphaFoldDB" id="A0A3B0ZP15"/>
<keyword evidence="1" id="KW-0472">Membrane</keyword>
<reference evidence="3" key="1">
    <citation type="submission" date="2018-06" db="EMBL/GenBank/DDBJ databases">
        <authorList>
            <person name="Zhirakovskaya E."/>
        </authorList>
    </citation>
    <scope>NUCLEOTIDE SEQUENCE</scope>
</reference>
<dbReference type="InterPro" id="IPR025738">
    <property type="entry name" value="BatD"/>
</dbReference>
<name>A0A3B0ZP15_9ZZZZ</name>
<dbReference type="InterPro" id="IPR057699">
    <property type="entry name" value="DUF7939"/>
</dbReference>
<protein>
    <recommendedName>
        <fullName evidence="2">DUF7939 domain-containing protein</fullName>
    </recommendedName>
</protein>
<evidence type="ECO:0000313" key="3">
    <source>
        <dbReference type="EMBL" id="VAW89162.1"/>
    </source>
</evidence>
<dbReference type="PANTHER" id="PTHR40940">
    <property type="entry name" value="PROTEIN BATD-RELATED"/>
    <property type="match status" value="1"/>
</dbReference>
<organism evidence="3">
    <name type="scientific">hydrothermal vent metagenome</name>
    <dbReference type="NCBI Taxonomy" id="652676"/>
    <lineage>
        <taxon>unclassified sequences</taxon>
        <taxon>metagenomes</taxon>
        <taxon>ecological metagenomes</taxon>
    </lineage>
</organism>
<evidence type="ECO:0000256" key="1">
    <source>
        <dbReference type="SAM" id="Phobius"/>
    </source>
</evidence>
<dbReference type="Pfam" id="PF13584">
    <property type="entry name" value="BatD"/>
    <property type="match status" value="2"/>
</dbReference>